<keyword evidence="2" id="KW-1003">Cell membrane</keyword>
<keyword evidence="3 7" id="KW-0812">Transmembrane</keyword>
<dbReference type="AlphaFoldDB" id="A0A2T2XKV2"/>
<feature type="domain" description="NADH:quinone oxidoreductase/Mrp antiporter transmembrane" evidence="9">
    <location>
        <begin position="84"/>
        <end position="371"/>
    </location>
</feature>
<reference evidence="10 11" key="1">
    <citation type="journal article" date="2014" name="BMC Genomics">
        <title>Comparison of environmental and isolate Sulfobacillus genomes reveals diverse carbon, sulfur, nitrogen, and hydrogen metabolisms.</title>
        <authorList>
            <person name="Justice N.B."/>
            <person name="Norman A."/>
            <person name="Brown C.T."/>
            <person name="Singh A."/>
            <person name="Thomas B.C."/>
            <person name="Banfield J.F."/>
        </authorList>
    </citation>
    <scope>NUCLEOTIDE SEQUENCE [LARGE SCALE GENOMIC DNA]</scope>
    <source>
        <strain evidence="10">AMDSBA4</strain>
    </source>
</reference>
<proteinExistence type="predicted"/>
<evidence type="ECO:0000313" key="10">
    <source>
        <dbReference type="EMBL" id="PSR35111.1"/>
    </source>
</evidence>
<feature type="transmembrane region" description="Helical" evidence="8">
    <location>
        <begin position="196"/>
        <end position="217"/>
    </location>
</feature>
<dbReference type="Pfam" id="PF00361">
    <property type="entry name" value="Proton_antipo_M"/>
    <property type="match status" value="1"/>
</dbReference>
<feature type="transmembrane region" description="Helical" evidence="8">
    <location>
        <begin position="223"/>
        <end position="247"/>
    </location>
</feature>
<accession>A0A2T2XKV2</accession>
<feature type="transmembrane region" description="Helical" evidence="8">
    <location>
        <begin position="583"/>
        <end position="601"/>
    </location>
</feature>
<evidence type="ECO:0000256" key="8">
    <source>
        <dbReference type="SAM" id="Phobius"/>
    </source>
</evidence>
<feature type="transmembrane region" description="Helical" evidence="8">
    <location>
        <begin position="37"/>
        <end position="55"/>
    </location>
</feature>
<comment type="subcellular location">
    <subcellularLocation>
        <location evidence="1">Cell membrane</location>
        <topology evidence="1">Multi-pass membrane protein</topology>
    </subcellularLocation>
    <subcellularLocation>
        <location evidence="7">Membrane</location>
        <topology evidence="7">Multi-pass membrane protein</topology>
    </subcellularLocation>
</comment>
<keyword evidence="6 8" id="KW-0472">Membrane</keyword>
<evidence type="ECO:0000256" key="5">
    <source>
        <dbReference type="ARBA" id="ARBA00023002"/>
    </source>
</evidence>
<dbReference type="Proteomes" id="UP000242972">
    <property type="component" value="Unassembled WGS sequence"/>
</dbReference>
<evidence type="ECO:0000256" key="3">
    <source>
        <dbReference type="ARBA" id="ARBA00022692"/>
    </source>
</evidence>
<dbReference type="PANTHER" id="PTHR42682">
    <property type="entry name" value="HYDROGENASE-4 COMPONENT F"/>
    <property type="match status" value="1"/>
</dbReference>
<dbReference type="PANTHER" id="PTHR42682:SF3">
    <property type="entry name" value="FORMATE HYDROGENLYASE SUBUNIT 3-RELATED"/>
    <property type="match status" value="1"/>
</dbReference>
<dbReference type="EMBL" id="PXYW01000004">
    <property type="protein sequence ID" value="PSR35111.1"/>
    <property type="molecule type" value="Genomic_DNA"/>
</dbReference>
<dbReference type="InterPro" id="IPR001750">
    <property type="entry name" value="ND/Mrp_TM"/>
</dbReference>
<feature type="transmembrane region" description="Helical" evidence="8">
    <location>
        <begin position="254"/>
        <end position="277"/>
    </location>
</feature>
<evidence type="ECO:0000256" key="2">
    <source>
        <dbReference type="ARBA" id="ARBA00022475"/>
    </source>
</evidence>
<evidence type="ECO:0000256" key="6">
    <source>
        <dbReference type="ARBA" id="ARBA00023136"/>
    </source>
</evidence>
<dbReference type="PRINTS" id="PR01437">
    <property type="entry name" value="NUOXDRDTASE4"/>
</dbReference>
<feature type="transmembrane region" description="Helical" evidence="8">
    <location>
        <begin position="376"/>
        <end position="399"/>
    </location>
</feature>
<feature type="transmembrane region" description="Helical" evidence="8">
    <location>
        <begin position="163"/>
        <end position="184"/>
    </location>
</feature>
<keyword evidence="5" id="KW-0560">Oxidoreductase</keyword>
<feature type="transmembrane region" description="Helical" evidence="8">
    <location>
        <begin position="62"/>
        <end position="79"/>
    </location>
</feature>
<feature type="transmembrane region" description="Helical" evidence="8">
    <location>
        <begin position="460"/>
        <end position="486"/>
    </location>
</feature>
<evidence type="ECO:0000256" key="1">
    <source>
        <dbReference type="ARBA" id="ARBA00004651"/>
    </source>
</evidence>
<feature type="transmembrane region" description="Helical" evidence="8">
    <location>
        <begin position="335"/>
        <end position="356"/>
    </location>
</feature>
<name>A0A2T2XKV2_9FIRM</name>
<evidence type="ECO:0000256" key="4">
    <source>
        <dbReference type="ARBA" id="ARBA00022989"/>
    </source>
</evidence>
<feature type="transmembrane region" description="Helical" evidence="8">
    <location>
        <begin position="419"/>
        <end position="440"/>
    </location>
</feature>
<dbReference type="GO" id="GO:0008137">
    <property type="term" value="F:NADH dehydrogenase (ubiquinone) activity"/>
    <property type="evidence" value="ECO:0007669"/>
    <property type="project" value="InterPro"/>
</dbReference>
<dbReference type="GO" id="GO:0042773">
    <property type="term" value="P:ATP synthesis coupled electron transport"/>
    <property type="evidence" value="ECO:0007669"/>
    <property type="project" value="InterPro"/>
</dbReference>
<dbReference type="InterPro" id="IPR052175">
    <property type="entry name" value="ComplexI-like_HydComp"/>
</dbReference>
<evidence type="ECO:0000259" key="9">
    <source>
        <dbReference type="Pfam" id="PF00361"/>
    </source>
</evidence>
<evidence type="ECO:0000256" key="7">
    <source>
        <dbReference type="RuleBase" id="RU000320"/>
    </source>
</evidence>
<comment type="caution">
    <text evidence="10">The sequence shown here is derived from an EMBL/GenBank/DDBJ whole genome shotgun (WGS) entry which is preliminary data.</text>
</comment>
<feature type="transmembrane region" description="Helical" evidence="8">
    <location>
        <begin position="116"/>
        <end position="143"/>
    </location>
</feature>
<organism evidence="10 11">
    <name type="scientific">Sulfobacillus benefaciens</name>
    <dbReference type="NCBI Taxonomy" id="453960"/>
    <lineage>
        <taxon>Bacteria</taxon>
        <taxon>Bacillati</taxon>
        <taxon>Bacillota</taxon>
        <taxon>Clostridia</taxon>
        <taxon>Eubacteriales</taxon>
        <taxon>Clostridiales Family XVII. Incertae Sedis</taxon>
        <taxon>Sulfobacillus</taxon>
    </lineage>
</organism>
<dbReference type="GO" id="GO:0005886">
    <property type="term" value="C:plasma membrane"/>
    <property type="evidence" value="ECO:0007669"/>
    <property type="project" value="UniProtKB-SubCell"/>
</dbReference>
<evidence type="ECO:0000313" key="11">
    <source>
        <dbReference type="Proteomes" id="UP000242972"/>
    </source>
</evidence>
<sequence length="602" mass="65233">MLGLSIGVLALAVIGLWDFRSIHLWTPYFQMTPLRAWFLLVVGIVSTMAAWYRVGYQQHNQVFTGFWLPWFVLAMAAVILSQTVWVFMTAWEVMAATSFLLVVSHHEEPGVIKAGYIYLVMSQISAMAILAGLLLMAASLHSMNFALWAAKARFLPWETKSGVFALLTLGFAIKCGIIPFHVWLPRAHPVAPAPVSSLMSGAMIKLGVFGIVQFLLMDLGATALLWPIVLLVLGAVSSLLGVLYALMEHDLKRLLAYHSIENIGIIFLGLGVMGVGIDLHHPQIAVVGLVASLFHTLNHALFKSQLFLAAGAVEQHTGTLDAEHLGGLIRTIPGVALGFLLGSMAISALPPFNGFVSEWLTFRGLLSLATGFHGLWAASALGLALVLATTSALAGMCFVKASGVTFLGQPRQRVAQVPLGRSITAPILGLALISLALGVFPEPVVRVIGSIDPTTSYHAVSLLLPIKTTLIAVLLGIAVVALVLLARPSQARTVPRWACGGDATPAMQFSSSSMTKAIRTTFAVIYRPHRQLSRIGENSRDFPERLVYKGGTTPTWERYLYRPGYQMAWWLSKSTARIQAGPVRLYLTYLLVAVGMMLLVLH</sequence>
<dbReference type="InterPro" id="IPR003918">
    <property type="entry name" value="NADH_UbQ_OxRdtase"/>
</dbReference>
<gene>
    <name evidence="10" type="ORF">C7B46_02350</name>
</gene>
<keyword evidence="4 8" id="KW-1133">Transmembrane helix</keyword>
<protein>
    <submittedName>
        <fullName evidence="10">NADH-quinone oxidoreductase subunit F</fullName>
    </submittedName>
</protein>
<dbReference type="GO" id="GO:0016491">
    <property type="term" value="F:oxidoreductase activity"/>
    <property type="evidence" value="ECO:0007669"/>
    <property type="project" value="UniProtKB-KW"/>
</dbReference>